<dbReference type="EMBL" id="BJNY01000001">
    <property type="protein sequence ID" value="GED04482.1"/>
    <property type="molecule type" value="Genomic_DNA"/>
</dbReference>
<comment type="caution">
    <text evidence="1">The sequence shown here is derived from an EMBL/GenBank/DDBJ whole genome shotgun (WGS) entry which is preliminary data.</text>
</comment>
<gene>
    <name evidence="1" type="ORF">AUR04nite_00140</name>
</gene>
<protein>
    <submittedName>
        <fullName evidence="1">Uncharacterized protein</fullName>
    </submittedName>
</protein>
<organism evidence="1 2">
    <name type="scientific">Glutamicibacter uratoxydans</name>
    <name type="common">Arthrobacter uratoxydans</name>
    <dbReference type="NCBI Taxonomy" id="43667"/>
    <lineage>
        <taxon>Bacteria</taxon>
        <taxon>Bacillati</taxon>
        <taxon>Actinomycetota</taxon>
        <taxon>Actinomycetes</taxon>
        <taxon>Micrococcales</taxon>
        <taxon>Micrococcaceae</taxon>
        <taxon>Glutamicibacter</taxon>
    </lineage>
</organism>
<accession>A0A4Y4DGY0</accession>
<evidence type="ECO:0000313" key="2">
    <source>
        <dbReference type="Proteomes" id="UP000316612"/>
    </source>
</evidence>
<name>A0A4Y4DGY0_GLUUR</name>
<evidence type="ECO:0000313" key="1">
    <source>
        <dbReference type="EMBL" id="GED04482.1"/>
    </source>
</evidence>
<sequence>MTVSIHPKDLAEVFDNVQALCLDKQAVFNEVVKICWGSKRLTVYGRGRYTASKENREVLIEPSNSEGFFHAHIQDVKDVASVLKKVEGAGRAGTVVTMQLINGELVIRSGAEDLAVLTDADPQRLTESTDDEVGLWEEIDDVLQRTPTPVPAIAFTRDLIARVTKCRAGKPNQAQDVFDFAQLGGNTIGVKFGAHLTMLLEAIERKGYESGGKYSDGPGEPGALF</sequence>
<reference evidence="1 2" key="1">
    <citation type="submission" date="2019-06" db="EMBL/GenBank/DDBJ databases">
        <title>Whole genome shotgun sequence of Glutamicibacter uratoxydans NBRC 15515.</title>
        <authorList>
            <person name="Hosoyama A."/>
            <person name="Uohara A."/>
            <person name="Ohji S."/>
            <person name="Ichikawa N."/>
        </authorList>
    </citation>
    <scope>NUCLEOTIDE SEQUENCE [LARGE SCALE GENOMIC DNA]</scope>
    <source>
        <strain evidence="1 2">NBRC 15515</strain>
    </source>
</reference>
<dbReference type="RefSeq" id="WP_141360697.1">
    <property type="nucleotide sequence ID" value="NZ_BAAAJL010000007.1"/>
</dbReference>
<dbReference type="Proteomes" id="UP000316612">
    <property type="component" value="Unassembled WGS sequence"/>
</dbReference>
<proteinExistence type="predicted"/>
<dbReference type="AlphaFoldDB" id="A0A4Y4DGY0"/>
<keyword evidence="2" id="KW-1185">Reference proteome</keyword>